<dbReference type="STRING" id="1442368.A0A0D2H5J7"/>
<name>A0A0D2H5J7_9EURO</name>
<feature type="compositionally biased region" description="Basic and acidic residues" evidence="1">
    <location>
        <begin position="179"/>
        <end position="188"/>
    </location>
</feature>
<feature type="compositionally biased region" description="Low complexity" evidence="1">
    <location>
        <begin position="105"/>
        <end position="119"/>
    </location>
</feature>
<dbReference type="Proteomes" id="UP000053029">
    <property type="component" value="Unassembled WGS sequence"/>
</dbReference>
<feature type="region of interest" description="Disordered" evidence="1">
    <location>
        <begin position="17"/>
        <end position="314"/>
    </location>
</feature>
<dbReference type="GeneID" id="25301019"/>
<feature type="compositionally biased region" description="Basic and acidic residues" evidence="1">
    <location>
        <begin position="41"/>
        <end position="55"/>
    </location>
</feature>
<keyword evidence="3" id="KW-1185">Reference proteome</keyword>
<proteinExistence type="predicted"/>
<feature type="compositionally biased region" description="Basic and acidic residues" evidence="1">
    <location>
        <begin position="195"/>
        <end position="221"/>
    </location>
</feature>
<evidence type="ECO:0000256" key="1">
    <source>
        <dbReference type="SAM" id="MobiDB-lite"/>
    </source>
</evidence>
<dbReference type="VEuPathDB" id="FungiDB:Z517_01529"/>
<sequence>MVILGGLELVAAGYLLKEIHNDSKEEQERDRERRRRRRRHSREDHHRPHHYDDPSPNRPSRPYQQQQLRPPQQPGGPPRPYSAPPPQNRPPIMPVAVANAPMWHPQPQQGLPPQQGPLQSYGTWPQGPPSQQQQQQQRPSQPQPQWQGSPPPQNNINANFVPQPLQRPATVYPPPGVHIDMKTGKIQHDMYPPEMPRDQKKPGEAREYYDGGRKEFQRVRENSMPTQQRPQYHQPNGGENGLQHTYSQPQINVTPVHKPTPPPREGYVELDAETPGRYRPYGNEKSGRGKSSSYSSRYRDDDMDMRDPPPAYRE</sequence>
<reference evidence="2 3" key="1">
    <citation type="submission" date="2015-01" db="EMBL/GenBank/DDBJ databases">
        <title>The Genome Sequence of Fonsecaea pedrosoi CBS 271.37.</title>
        <authorList>
            <consortium name="The Broad Institute Genomics Platform"/>
            <person name="Cuomo C."/>
            <person name="de Hoog S."/>
            <person name="Gorbushina A."/>
            <person name="Stielow B."/>
            <person name="Teixiera M."/>
            <person name="Abouelleil A."/>
            <person name="Chapman S.B."/>
            <person name="Priest M."/>
            <person name="Young S.K."/>
            <person name="Wortman J."/>
            <person name="Nusbaum C."/>
            <person name="Birren B."/>
        </authorList>
    </citation>
    <scope>NUCLEOTIDE SEQUENCE [LARGE SCALE GENOMIC DNA]</scope>
    <source>
        <strain evidence="2 3">CBS 271.37</strain>
    </source>
</reference>
<dbReference type="RefSeq" id="XP_013289943.1">
    <property type="nucleotide sequence ID" value="XM_013434489.1"/>
</dbReference>
<feature type="compositionally biased region" description="Polar residues" evidence="1">
    <location>
        <begin position="242"/>
        <end position="253"/>
    </location>
</feature>
<evidence type="ECO:0000313" key="3">
    <source>
        <dbReference type="Proteomes" id="UP000053029"/>
    </source>
</evidence>
<feature type="compositionally biased region" description="Polar residues" evidence="1">
    <location>
        <begin position="223"/>
        <end position="234"/>
    </location>
</feature>
<feature type="compositionally biased region" description="Pro residues" evidence="1">
    <location>
        <begin position="71"/>
        <end position="93"/>
    </location>
</feature>
<dbReference type="AlphaFoldDB" id="A0A0D2H5J7"/>
<gene>
    <name evidence="2" type="ORF">Z517_01529</name>
</gene>
<accession>A0A0D2H5J7</accession>
<organism evidence="2 3">
    <name type="scientific">Fonsecaea pedrosoi CBS 271.37</name>
    <dbReference type="NCBI Taxonomy" id="1442368"/>
    <lineage>
        <taxon>Eukaryota</taxon>
        <taxon>Fungi</taxon>
        <taxon>Dikarya</taxon>
        <taxon>Ascomycota</taxon>
        <taxon>Pezizomycotina</taxon>
        <taxon>Eurotiomycetes</taxon>
        <taxon>Chaetothyriomycetidae</taxon>
        <taxon>Chaetothyriales</taxon>
        <taxon>Herpotrichiellaceae</taxon>
        <taxon>Fonsecaea</taxon>
    </lineage>
</organism>
<feature type="compositionally biased region" description="Low complexity" evidence="1">
    <location>
        <begin position="58"/>
        <end position="70"/>
    </location>
</feature>
<dbReference type="OrthoDB" id="4159513at2759"/>
<evidence type="ECO:0000313" key="2">
    <source>
        <dbReference type="EMBL" id="KIW86135.1"/>
    </source>
</evidence>
<dbReference type="HOGENOM" id="CLU_071329_0_0_1"/>
<feature type="compositionally biased region" description="Low complexity" evidence="1">
    <location>
        <begin position="129"/>
        <end position="148"/>
    </location>
</feature>
<protein>
    <submittedName>
        <fullName evidence="2">Uncharacterized protein</fullName>
    </submittedName>
</protein>
<dbReference type="EMBL" id="KN846969">
    <property type="protein sequence ID" value="KIW86135.1"/>
    <property type="molecule type" value="Genomic_DNA"/>
</dbReference>
<feature type="compositionally biased region" description="Basic and acidic residues" evidence="1">
    <location>
        <begin position="17"/>
        <end position="31"/>
    </location>
</feature>